<dbReference type="Gene3D" id="3.10.490.10">
    <property type="entry name" value="Gamma-glutamyl cyclotransferase-like"/>
    <property type="match status" value="1"/>
</dbReference>
<reference evidence="5 6" key="1">
    <citation type="journal article" date="2012" name="BMC Genomics">
        <title>Comparative genomics of the white-rot fungi, Phanerochaete carnosa and P. chrysosporium, to elucidate the genetic basis of the distinct wood types they colonize.</title>
        <authorList>
            <person name="Suzuki H."/>
            <person name="MacDonald J."/>
            <person name="Syed K."/>
            <person name="Salamov A."/>
            <person name="Hori C."/>
            <person name="Aerts A."/>
            <person name="Henrissat B."/>
            <person name="Wiebenga A."/>
            <person name="vanKuyk P.A."/>
            <person name="Barry K."/>
            <person name="Lindquist E."/>
            <person name="LaButti K."/>
            <person name="Lapidus A."/>
            <person name="Lucas S."/>
            <person name="Coutinho P."/>
            <person name="Gong Y."/>
            <person name="Samejima M."/>
            <person name="Mahadevan R."/>
            <person name="Abou-Zaid M."/>
            <person name="de Vries R.P."/>
            <person name="Igarashi K."/>
            <person name="Yadav J.S."/>
            <person name="Grigoriev I.V."/>
            <person name="Master E.R."/>
        </authorList>
    </citation>
    <scope>NUCLEOTIDE SEQUENCE [LARGE SCALE GENOMIC DNA]</scope>
    <source>
        <strain evidence="5 6">HHB-10118-sp</strain>
    </source>
</reference>
<dbReference type="EMBL" id="JH930470">
    <property type="protein sequence ID" value="EKM58315.1"/>
    <property type="molecule type" value="Genomic_DNA"/>
</dbReference>
<dbReference type="InterPro" id="IPR013024">
    <property type="entry name" value="GGCT-like"/>
</dbReference>
<dbReference type="CDD" id="cd06661">
    <property type="entry name" value="GGCT_like"/>
    <property type="match status" value="1"/>
</dbReference>
<organism evidence="5 6">
    <name type="scientific">Phanerochaete carnosa (strain HHB-10118-sp)</name>
    <name type="common">White-rot fungus</name>
    <name type="synonym">Peniophora carnosa</name>
    <dbReference type="NCBI Taxonomy" id="650164"/>
    <lineage>
        <taxon>Eukaryota</taxon>
        <taxon>Fungi</taxon>
        <taxon>Dikarya</taxon>
        <taxon>Basidiomycota</taxon>
        <taxon>Agaricomycotina</taxon>
        <taxon>Agaricomycetes</taxon>
        <taxon>Polyporales</taxon>
        <taxon>Phanerochaetaceae</taxon>
        <taxon>Phanerochaete</taxon>
    </lineage>
</organism>
<keyword evidence="2" id="KW-0808">Transferase</keyword>
<evidence type="ECO:0000313" key="5">
    <source>
        <dbReference type="EMBL" id="EKM58315.1"/>
    </source>
</evidence>
<dbReference type="InterPro" id="IPR009288">
    <property type="entry name" value="AIG2-like_dom"/>
</dbReference>
<dbReference type="HOGENOM" id="CLU_093936_1_0_1"/>
<gene>
    <name evidence="5" type="ORF">PHACADRAFT_252535</name>
</gene>
<feature type="domain" description="Gamma-glutamylcyclotransferase AIG2-like" evidence="4">
    <location>
        <begin position="10"/>
        <end position="107"/>
    </location>
</feature>
<dbReference type="RefSeq" id="XP_007393634.1">
    <property type="nucleotide sequence ID" value="XM_007393572.1"/>
</dbReference>
<dbReference type="Proteomes" id="UP000008370">
    <property type="component" value="Unassembled WGS sequence"/>
</dbReference>
<evidence type="ECO:0000256" key="3">
    <source>
        <dbReference type="ARBA" id="ARBA00030602"/>
    </source>
</evidence>
<proteinExistence type="inferred from homology"/>
<dbReference type="AlphaFoldDB" id="K5WGA4"/>
<evidence type="ECO:0000256" key="1">
    <source>
        <dbReference type="ARBA" id="ARBA00008861"/>
    </source>
</evidence>
<dbReference type="InterPro" id="IPR045038">
    <property type="entry name" value="AIG2-like"/>
</dbReference>
<dbReference type="GO" id="GO:0016740">
    <property type="term" value="F:transferase activity"/>
    <property type="evidence" value="ECO:0007669"/>
    <property type="project" value="UniProtKB-KW"/>
</dbReference>
<dbReference type="GeneID" id="18915510"/>
<comment type="similarity">
    <text evidence="1">Belongs to the gamma-glutamylcyclotransferase family.</text>
</comment>
<evidence type="ECO:0000259" key="4">
    <source>
        <dbReference type="Pfam" id="PF06094"/>
    </source>
</evidence>
<accession>K5WGA4</accession>
<dbReference type="InterPro" id="IPR036568">
    <property type="entry name" value="GGCT-like_sf"/>
</dbReference>
<dbReference type="PANTHER" id="PTHR31544:SF2">
    <property type="entry name" value="AIG2-LIKE PROTEIN D"/>
    <property type="match status" value="1"/>
</dbReference>
<evidence type="ECO:0000256" key="2">
    <source>
        <dbReference type="ARBA" id="ARBA00022679"/>
    </source>
</evidence>
<dbReference type="SUPFAM" id="SSF110857">
    <property type="entry name" value="Gamma-glutamyl cyclotransferase-like"/>
    <property type="match status" value="1"/>
</dbReference>
<sequence>MSAQKVYTAFFYGTLLHPAILRRVIGHQGADLEICPALLLEHTRHKVQHADYPGLISYKKSRQLLGKELPPKDRAVRGTLVSGLNINDIRLLDTFEGDEYVRAKVSVHPLGPFGSLESAAKDSAIVPTTPPPLSSEFVANLPSTHPAIEASTYIWIQPISELSPDIWDYAEFVRDNAWKWVGSSPTAQENDYYLEVDRRREMDGHIERHEIVTVGEEQEKRVVVEINDN</sequence>
<dbReference type="PANTHER" id="PTHR31544">
    <property type="entry name" value="AIG2-LIKE PROTEIN D"/>
    <property type="match status" value="1"/>
</dbReference>
<name>K5WGA4_PHACS</name>
<protein>
    <recommendedName>
        <fullName evidence="3">Putative gamma-glutamylcyclotransferase</fullName>
    </recommendedName>
</protein>
<dbReference type="OrthoDB" id="1044435at2759"/>
<dbReference type="KEGG" id="pco:PHACADRAFT_252535"/>
<evidence type="ECO:0000313" key="6">
    <source>
        <dbReference type="Proteomes" id="UP000008370"/>
    </source>
</evidence>
<dbReference type="Pfam" id="PF06094">
    <property type="entry name" value="GGACT"/>
    <property type="match status" value="1"/>
</dbReference>
<dbReference type="InParanoid" id="K5WGA4"/>
<keyword evidence="6" id="KW-1185">Reference proteome</keyword>